<dbReference type="InterPro" id="IPR034660">
    <property type="entry name" value="DinB/YfiT-like"/>
</dbReference>
<evidence type="ECO:0000256" key="4">
    <source>
        <dbReference type="SAM" id="MobiDB-lite"/>
    </source>
</evidence>
<organism evidence="5">
    <name type="scientific">Thermorudis peleae</name>
    <dbReference type="NCBI Taxonomy" id="1382356"/>
    <lineage>
        <taxon>Bacteria</taxon>
        <taxon>Pseudomonadati</taxon>
        <taxon>Thermomicrobiota</taxon>
        <taxon>Thermomicrobia</taxon>
        <taxon>Thermomicrobia incertae sedis</taxon>
        <taxon>Thermorudis</taxon>
    </lineage>
</organism>
<feature type="compositionally biased region" description="Basic and acidic residues" evidence="4">
    <location>
        <begin position="23"/>
        <end position="32"/>
    </location>
</feature>
<evidence type="ECO:0000256" key="3">
    <source>
        <dbReference type="PIRSR" id="PIRSR607837-1"/>
    </source>
</evidence>
<protein>
    <submittedName>
        <fullName evidence="5">DUF664 domain-containing protein</fullName>
    </submittedName>
</protein>
<feature type="binding site" evidence="3">
    <location>
        <position position="136"/>
    </location>
    <ligand>
        <name>a divalent metal cation</name>
        <dbReference type="ChEBI" id="CHEBI:60240"/>
    </ligand>
</feature>
<dbReference type="PANTHER" id="PTHR37302:SF3">
    <property type="entry name" value="DAMAGE-INDUCIBLE PROTEIN DINB"/>
    <property type="match status" value="1"/>
</dbReference>
<gene>
    <name evidence="5" type="ORF">ENP34_12895</name>
</gene>
<dbReference type="GO" id="GO:0046872">
    <property type="term" value="F:metal ion binding"/>
    <property type="evidence" value="ECO:0007669"/>
    <property type="project" value="UniProtKB-KW"/>
</dbReference>
<reference evidence="5" key="1">
    <citation type="journal article" date="2020" name="mSystems">
        <title>Genome- and Community-Level Interaction Insights into Carbon Utilization and Element Cycling Functions of Hydrothermarchaeota in Hydrothermal Sediment.</title>
        <authorList>
            <person name="Zhou Z."/>
            <person name="Liu Y."/>
            <person name="Xu W."/>
            <person name="Pan J."/>
            <person name="Luo Z.H."/>
            <person name="Li M."/>
        </authorList>
    </citation>
    <scope>NUCLEOTIDE SEQUENCE [LARGE SCALE GENOMIC DNA]</scope>
    <source>
        <strain evidence="5">SpSt-210</strain>
    </source>
</reference>
<accession>A0A831THE8</accession>
<dbReference type="PANTHER" id="PTHR37302">
    <property type="entry name" value="SLR1116 PROTEIN"/>
    <property type="match status" value="1"/>
</dbReference>
<evidence type="ECO:0000256" key="2">
    <source>
        <dbReference type="ARBA" id="ARBA00022723"/>
    </source>
</evidence>
<feature type="region of interest" description="Disordered" evidence="4">
    <location>
        <begin position="1"/>
        <end position="74"/>
    </location>
</feature>
<feature type="binding site" evidence="3">
    <location>
        <position position="221"/>
    </location>
    <ligand>
        <name>a divalent metal cation</name>
        <dbReference type="ChEBI" id="CHEBI:60240"/>
    </ligand>
</feature>
<proteinExistence type="inferred from homology"/>
<dbReference type="Gene3D" id="1.20.120.450">
    <property type="entry name" value="dinb family like domain"/>
    <property type="match status" value="1"/>
</dbReference>
<evidence type="ECO:0000256" key="1">
    <source>
        <dbReference type="ARBA" id="ARBA00008635"/>
    </source>
</evidence>
<dbReference type="InterPro" id="IPR007837">
    <property type="entry name" value="DinB"/>
</dbReference>
<comment type="caution">
    <text evidence="5">The sequence shown here is derived from an EMBL/GenBank/DDBJ whole genome shotgun (WGS) entry which is preliminary data.</text>
</comment>
<feature type="binding site" evidence="3">
    <location>
        <position position="217"/>
    </location>
    <ligand>
        <name>a divalent metal cation</name>
        <dbReference type="ChEBI" id="CHEBI:60240"/>
    </ligand>
</feature>
<dbReference type="Pfam" id="PF05163">
    <property type="entry name" value="DinB"/>
    <property type="match status" value="1"/>
</dbReference>
<evidence type="ECO:0000313" key="5">
    <source>
        <dbReference type="EMBL" id="HEG92311.1"/>
    </source>
</evidence>
<dbReference type="SUPFAM" id="SSF109854">
    <property type="entry name" value="DinB/YfiT-like putative metalloenzymes"/>
    <property type="match status" value="1"/>
</dbReference>
<dbReference type="AlphaFoldDB" id="A0A831THE8"/>
<comment type="similarity">
    <text evidence="1">Belongs to the DinB family.</text>
</comment>
<name>A0A831THE8_9BACT</name>
<sequence>MAGSPLTLHRSSGSAARAPGRLQRRDAIEQARRLHARGGSSSPRHRVHRATGRTTVPAPARVTGSGYTPHPPGRVIHQPVAGIREGERVNDGLVDAFRHNTWATRELIRVCQGLTEEQLSATTIGMYGSIIDTLRHIVSSDASYLVRLTAVEPSWDRRAAERPDLDTLAERTEELAARWERFLAEPVDAERVLVIRWPDGTDYTVPAGVVLAQALHHGSEHRGQICAILTSIGVTPPELGVWEFAQATGRAQPRQA</sequence>
<dbReference type="EMBL" id="DSIY01000300">
    <property type="protein sequence ID" value="HEG92311.1"/>
    <property type="molecule type" value="Genomic_DNA"/>
</dbReference>
<keyword evidence="2 3" id="KW-0479">Metal-binding</keyword>